<evidence type="ECO:0000313" key="2">
    <source>
        <dbReference type="EMBL" id="POW14736.1"/>
    </source>
</evidence>
<feature type="region of interest" description="Disordered" evidence="1">
    <location>
        <begin position="117"/>
        <end position="141"/>
    </location>
</feature>
<name>A0A2S4VYZ6_9BASI</name>
<comment type="caution">
    <text evidence="2">The sequence shown here is derived from an EMBL/GenBank/DDBJ whole genome shotgun (WGS) entry which is preliminary data.</text>
</comment>
<evidence type="ECO:0000313" key="3">
    <source>
        <dbReference type="Proteomes" id="UP000239156"/>
    </source>
</evidence>
<dbReference type="VEuPathDB" id="FungiDB:PSTT_02743"/>
<proteinExistence type="predicted"/>
<organism evidence="2 3">
    <name type="scientific">Puccinia striiformis</name>
    <dbReference type="NCBI Taxonomy" id="27350"/>
    <lineage>
        <taxon>Eukaryota</taxon>
        <taxon>Fungi</taxon>
        <taxon>Dikarya</taxon>
        <taxon>Basidiomycota</taxon>
        <taxon>Pucciniomycotina</taxon>
        <taxon>Pucciniomycetes</taxon>
        <taxon>Pucciniales</taxon>
        <taxon>Pucciniaceae</taxon>
        <taxon>Puccinia</taxon>
    </lineage>
</organism>
<accession>A0A2S4VYZ6</accession>
<dbReference type="AlphaFoldDB" id="A0A2S4VYZ6"/>
<evidence type="ECO:0000256" key="1">
    <source>
        <dbReference type="SAM" id="MobiDB-lite"/>
    </source>
</evidence>
<dbReference type="Proteomes" id="UP000239156">
    <property type="component" value="Unassembled WGS sequence"/>
</dbReference>
<keyword evidence="3" id="KW-1185">Reference proteome</keyword>
<protein>
    <submittedName>
        <fullName evidence="2">Uncharacterized protein</fullName>
    </submittedName>
</protein>
<reference evidence="2" key="1">
    <citation type="submission" date="2017-12" db="EMBL/GenBank/DDBJ databases">
        <title>Gene loss provides genomic basis for host adaptation in cereal stripe rust fungi.</title>
        <authorList>
            <person name="Xia C."/>
        </authorList>
    </citation>
    <scope>NUCLEOTIDE SEQUENCE [LARGE SCALE GENOMIC DNA]</scope>
    <source>
        <strain evidence="2">93-210</strain>
    </source>
</reference>
<gene>
    <name evidence="2" type="ORF">PSTT_02743</name>
</gene>
<dbReference type="EMBL" id="PKSL01000016">
    <property type="protein sequence ID" value="POW14736.1"/>
    <property type="molecule type" value="Genomic_DNA"/>
</dbReference>
<sequence length="159" mass="17760">MGFLNRTLWRLMRRAEPEASGAAFTVMNGRSDASLPQLNNDDVQTSGSSAIYGFLGERTSLQDAENLEASDSSFKWKMLPEADKTLNECATRPANEKQKHRVATTIPWKRLGSIHDDSPTLFPGRRSHSLSQPLKAHAKSDPETVNRATYITLRNCEIK</sequence>